<evidence type="ECO:0000256" key="1">
    <source>
        <dbReference type="SAM" id="Coils"/>
    </source>
</evidence>
<comment type="caution">
    <text evidence="3">The sequence shown here is derived from an EMBL/GenBank/DDBJ whole genome shotgun (WGS) entry which is preliminary data.</text>
</comment>
<dbReference type="Proteomes" id="UP000037069">
    <property type="component" value="Unassembled WGS sequence"/>
</dbReference>
<feature type="compositionally biased region" description="Polar residues" evidence="2">
    <location>
        <begin position="36"/>
        <end position="45"/>
    </location>
</feature>
<organism evidence="3 4">
    <name type="scientific">Lucilia cuprina</name>
    <name type="common">Green bottle fly</name>
    <name type="synonym">Australian sheep blowfly</name>
    <dbReference type="NCBI Taxonomy" id="7375"/>
    <lineage>
        <taxon>Eukaryota</taxon>
        <taxon>Metazoa</taxon>
        <taxon>Ecdysozoa</taxon>
        <taxon>Arthropoda</taxon>
        <taxon>Hexapoda</taxon>
        <taxon>Insecta</taxon>
        <taxon>Pterygota</taxon>
        <taxon>Neoptera</taxon>
        <taxon>Endopterygota</taxon>
        <taxon>Diptera</taxon>
        <taxon>Brachycera</taxon>
        <taxon>Muscomorpha</taxon>
        <taxon>Oestroidea</taxon>
        <taxon>Calliphoridae</taxon>
        <taxon>Luciliinae</taxon>
        <taxon>Lucilia</taxon>
    </lineage>
</organism>
<name>A0A0L0CPB7_LUCCU</name>
<feature type="coiled-coil region" evidence="1">
    <location>
        <begin position="270"/>
        <end position="297"/>
    </location>
</feature>
<feature type="compositionally biased region" description="Polar residues" evidence="2">
    <location>
        <begin position="53"/>
        <end position="69"/>
    </location>
</feature>
<feature type="region of interest" description="Disordered" evidence="2">
    <location>
        <begin position="24"/>
        <end position="69"/>
    </location>
</feature>
<sequence length="322" mass="36640">MDDTDLQLNFAEFCFDHFQHNENAKDDQYKTPLGSKDNSPNGNESESIEVVETPSNTYRGPLQESTISSASTNNTDICVLDSHYTNDDIQFLPDHDVDDDDEVDDGVADEFIESEEGDEVFLRAVDVVDKHEDFTVLQKPHKTRRLCNCEESTEVLMLINSEYQEKRKATYSGTDSDVEVLMSEEIIESEWANALDENPQQSATLEPIKSNLISEDEISSASCLQQSCDGNSLKTQDSTEFDVSGEELAEVEVTNDKYKNFNRLQLLQVIKKQELCIQALEDTVERYQKAQQRLFDHVDALRLELSEIRISPLKNNEQTEDV</sequence>
<keyword evidence="4" id="KW-1185">Reference proteome</keyword>
<protein>
    <submittedName>
        <fullName evidence="3">Uncharacterized protein</fullName>
    </submittedName>
</protein>
<gene>
    <name evidence="3" type="ORF">FF38_10127</name>
</gene>
<evidence type="ECO:0000313" key="3">
    <source>
        <dbReference type="EMBL" id="KNC34185.1"/>
    </source>
</evidence>
<evidence type="ECO:0000313" key="4">
    <source>
        <dbReference type="Proteomes" id="UP000037069"/>
    </source>
</evidence>
<proteinExistence type="predicted"/>
<dbReference type="AlphaFoldDB" id="A0A0L0CPB7"/>
<keyword evidence="1" id="KW-0175">Coiled coil</keyword>
<dbReference type="EMBL" id="JRES01000091">
    <property type="protein sequence ID" value="KNC34185.1"/>
    <property type="molecule type" value="Genomic_DNA"/>
</dbReference>
<accession>A0A0L0CPB7</accession>
<evidence type="ECO:0000256" key="2">
    <source>
        <dbReference type="SAM" id="MobiDB-lite"/>
    </source>
</evidence>
<reference evidence="3 4" key="1">
    <citation type="journal article" date="2015" name="Nat. Commun.">
        <title>Lucilia cuprina genome unlocks parasitic fly biology to underpin future interventions.</title>
        <authorList>
            <person name="Anstead C.A."/>
            <person name="Korhonen P.K."/>
            <person name="Young N.D."/>
            <person name="Hall R.S."/>
            <person name="Jex A.R."/>
            <person name="Murali S.C."/>
            <person name="Hughes D.S."/>
            <person name="Lee S.F."/>
            <person name="Perry T."/>
            <person name="Stroehlein A.J."/>
            <person name="Ansell B.R."/>
            <person name="Breugelmans B."/>
            <person name="Hofmann A."/>
            <person name="Qu J."/>
            <person name="Dugan S."/>
            <person name="Lee S.L."/>
            <person name="Chao H."/>
            <person name="Dinh H."/>
            <person name="Han Y."/>
            <person name="Doddapaneni H.V."/>
            <person name="Worley K.C."/>
            <person name="Muzny D.M."/>
            <person name="Ioannidis P."/>
            <person name="Waterhouse R.M."/>
            <person name="Zdobnov E.M."/>
            <person name="James P.J."/>
            <person name="Bagnall N.H."/>
            <person name="Kotze A.C."/>
            <person name="Gibbs R.A."/>
            <person name="Richards S."/>
            <person name="Batterham P."/>
            <person name="Gasser R.B."/>
        </authorList>
    </citation>
    <scope>NUCLEOTIDE SEQUENCE [LARGE SCALE GENOMIC DNA]</scope>
    <source>
        <strain evidence="3 4">LS</strain>
        <tissue evidence="3">Full body</tissue>
    </source>
</reference>